<dbReference type="EMBL" id="BAAAOQ010000018">
    <property type="protein sequence ID" value="GAA2200787.1"/>
    <property type="molecule type" value="Genomic_DNA"/>
</dbReference>
<dbReference type="Pfam" id="PF13460">
    <property type="entry name" value="NAD_binding_10"/>
    <property type="match status" value="1"/>
</dbReference>
<dbReference type="InterPro" id="IPR000620">
    <property type="entry name" value="EamA_dom"/>
</dbReference>
<evidence type="ECO:0000313" key="10">
    <source>
        <dbReference type="Proteomes" id="UP001501391"/>
    </source>
</evidence>
<evidence type="ECO:0000256" key="1">
    <source>
        <dbReference type="ARBA" id="ARBA00004141"/>
    </source>
</evidence>
<evidence type="ECO:0000256" key="6">
    <source>
        <dbReference type="SAM" id="Phobius"/>
    </source>
</evidence>
<keyword evidence="5 6" id="KW-0472">Membrane</keyword>
<feature type="transmembrane region" description="Helical" evidence="6">
    <location>
        <begin position="187"/>
        <end position="208"/>
    </location>
</feature>
<evidence type="ECO:0000313" key="9">
    <source>
        <dbReference type="EMBL" id="GAA2200787.1"/>
    </source>
</evidence>
<gene>
    <name evidence="9" type="ORF">GCM10009787_53110</name>
</gene>
<dbReference type="SUPFAM" id="SSF103481">
    <property type="entry name" value="Multidrug resistance efflux transporter EmrE"/>
    <property type="match status" value="2"/>
</dbReference>
<feature type="transmembrane region" description="Helical" evidence="6">
    <location>
        <begin position="156"/>
        <end position="175"/>
    </location>
</feature>
<feature type="domain" description="NAD(P)-binding" evidence="8">
    <location>
        <begin position="314"/>
        <end position="508"/>
    </location>
</feature>
<evidence type="ECO:0000259" key="8">
    <source>
        <dbReference type="Pfam" id="PF13460"/>
    </source>
</evidence>
<keyword evidence="3 6" id="KW-0812">Transmembrane</keyword>
<evidence type="ECO:0000256" key="4">
    <source>
        <dbReference type="ARBA" id="ARBA00022989"/>
    </source>
</evidence>
<dbReference type="InterPro" id="IPR037185">
    <property type="entry name" value="EmrE-like"/>
</dbReference>
<feature type="transmembrane region" description="Helical" evidence="6">
    <location>
        <begin position="102"/>
        <end position="122"/>
    </location>
</feature>
<feature type="transmembrane region" description="Helical" evidence="6">
    <location>
        <begin position="220"/>
        <end position="238"/>
    </location>
</feature>
<keyword evidence="10" id="KW-1185">Reference proteome</keyword>
<feature type="domain" description="EamA" evidence="7">
    <location>
        <begin position="21"/>
        <end position="146"/>
    </location>
</feature>
<dbReference type="PANTHER" id="PTHR32322">
    <property type="entry name" value="INNER MEMBRANE TRANSPORTER"/>
    <property type="match status" value="1"/>
</dbReference>
<proteinExistence type="inferred from homology"/>
<name>A0ABP5NRF9_9ACTN</name>
<dbReference type="InterPro" id="IPR036291">
    <property type="entry name" value="NAD(P)-bd_dom_sf"/>
</dbReference>
<dbReference type="InterPro" id="IPR050638">
    <property type="entry name" value="AA-Vitamin_Transporters"/>
</dbReference>
<reference evidence="10" key="1">
    <citation type="journal article" date="2019" name="Int. J. Syst. Evol. Microbiol.">
        <title>The Global Catalogue of Microorganisms (GCM) 10K type strain sequencing project: providing services to taxonomists for standard genome sequencing and annotation.</title>
        <authorList>
            <consortium name="The Broad Institute Genomics Platform"/>
            <consortium name="The Broad Institute Genome Sequencing Center for Infectious Disease"/>
            <person name="Wu L."/>
            <person name="Ma J."/>
        </authorList>
    </citation>
    <scope>NUCLEOTIDE SEQUENCE [LARGE SCALE GENOMIC DNA]</scope>
    <source>
        <strain evidence="10">JCM 14924</strain>
    </source>
</reference>
<feature type="transmembrane region" description="Helical" evidence="6">
    <location>
        <begin position="78"/>
        <end position="96"/>
    </location>
</feature>
<comment type="similarity">
    <text evidence="2">Belongs to the EamA transporter family.</text>
</comment>
<dbReference type="Proteomes" id="UP001501391">
    <property type="component" value="Unassembled WGS sequence"/>
</dbReference>
<feature type="transmembrane region" description="Helical" evidence="6">
    <location>
        <begin position="273"/>
        <end position="290"/>
    </location>
</feature>
<feature type="transmembrane region" description="Helical" evidence="6">
    <location>
        <begin position="48"/>
        <end position="66"/>
    </location>
</feature>
<feature type="transmembrane region" description="Helical" evidence="6">
    <location>
        <begin position="245"/>
        <end position="267"/>
    </location>
</feature>
<dbReference type="Gene3D" id="3.40.50.720">
    <property type="entry name" value="NAD(P)-binding Rossmann-like Domain"/>
    <property type="match status" value="1"/>
</dbReference>
<evidence type="ECO:0000256" key="2">
    <source>
        <dbReference type="ARBA" id="ARBA00007362"/>
    </source>
</evidence>
<dbReference type="PANTHER" id="PTHR32322:SF2">
    <property type="entry name" value="EAMA DOMAIN-CONTAINING PROTEIN"/>
    <property type="match status" value="1"/>
</dbReference>
<evidence type="ECO:0000259" key="7">
    <source>
        <dbReference type="Pfam" id="PF00892"/>
    </source>
</evidence>
<keyword evidence="4 6" id="KW-1133">Transmembrane helix</keyword>
<evidence type="ECO:0000256" key="5">
    <source>
        <dbReference type="ARBA" id="ARBA00023136"/>
    </source>
</evidence>
<accession>A0ABP5NRF9</accession>
<dbReference type="Pfam" id="PF00892">
    <property type="entry name" value="EamA"/>
    <property type="match status" value="2"/>
</dbReference>
<feature type="domain" description="EamA" evidence="7">
    <location>
        <begin position="157"/>
        <end position="288"/>
    </location>
</feature>
<sequence length="541" mass="55470">MAAAPPRLPDMPPHTHRPATVLLTALAPAAWGTTYVVTTELLPPGHPMFAGLLRALPAGLLGLALTRVLPRGDWWWRAAVLGALNIGGMPLLFVAAERLPGGVAATLGATQPLLVAALAGAVLHDRPTLWRWTWGVLGVAGVALVVLGPQARLDPVGILAGLGHTATMAGGVVLTKRWGRPAGAGPLALAGWQLTVGGLLLLPPTLAFEGVPQRIDAGAVGGYVWLGSMGGLIAYTLWFRGLATLPVGAAAPLVLLSPLVAAVIGAARGESLSPLQTCGFVLALAALLAAQLNPPHTRRRTDAMKPPMTIAVLGATGMVGSRIVAEAAARGHRVPALSRRPVGAHPGVIPVPVDAGDPDAVHEALAHCGADAVVVTVRTDPVDEDFLLGATRAVLDAGARLGLRVLVVGGAGALRSPGAPGLLVADDPAHVPARWRPVAAAGVAQLHACRSHPHTDWVYLSPPALLEPGPRTARYRRGTDTLLTAADGRSWISAEDLAVAAVDELEAPGPERHITVVHAGGDRDRPAACRQAAVRKGPVTS</sequence>
<feature type="transmembrane region" description="Helical" evidence="6">
    <location>
        <begin position="129"/>
        <end position="150"/>
    </location>
</feature>
<comment type="subcellular location">
    <subcellularLocation>
        <location evidence="1">Membrane</location>
        <topology evidence="1">Multi-pass membrane protein</topology>
    </subcellularLocation>
</comment>
<dbReference type="SUPFAM" id="SSF51735">
    <property type="entry name" value="NAD(P)-binding Rossmann-fold domains"/>
    <property type="match status" value="1"/>
</dbReference>
<protein>
    <submittedName>
        <fullName evidence="9">Uncharacterized protein</fullName>
    </submittedName>
</protein>
<organism evidence="9 10">
    <name type="scientific">Streptomyces bangladeshensis</name>
    <dbReference type="NCBI Taxonomy" id="295352"/>
    <lineage>
        <taxon>Bacteria</taxon>
        <taxon>Bacillati</taxon>
        <taxon>Actinomycetota</taxon>
        <taxon>Actinomycetes</taxon>
        <taxon>Kitasatosporales</taxon>
        <taxon>Streptomycetaceae</taxon>
        <taxon>Streptomyces</taxon>
    </lineage>
</organism>
<evidence type="ECO:0000256" key="3">
    <source>
        <dbReference type="ARBA" id="ARBA00022692"/>
    </source>
</evidence>
<dbReference type="Gene3D" id="1.10.3730.20">
    <property type="match status" value="1"/>
</dbReference>
<dbReference type="InterPro" id="IPR016040">
    <property type="entry name" value="NAD(P)-bd_dom"/>
</dbReference>
<comment type="caution">
    <text evidence="9">The sequence shown here is derived from an EMBL/GenBank/DDBJ whole genome shotgun (WGS) entry which is preliminary data.</text>
</comment>